<dbReference type="Pfam" id="PF18962">
    <property type="entry name" value="Por_Secre_tail"/>
    <property type="match status" value="1"/>
</dbReference>
<dbReference type="InterPro" id="IPR024079">
    <property type="entry name" value="MetalloPept_cat_dom_sf"/>
</dbReference>
<evidence type="ECO:0000256" key="5">
    <source>
        <dbReference type="ARBA" id="ARBA00022801"/>
    </source>
</evidence>
<keyword evidence="4 9" id="KW-0732">Signal</keyword>
<dbReference type="CDD" id="cd04275">
    <property type="entry name" value="ZnMc_pappalysin_like"/>
    <property type="match status" value="1"/>
</dbReference>
<feature type="signal peptide" evidence="9">
    <location>
        <begin position="1"/>
        <end position="20"/>
    </location>
</feature>
<dbReference type="PANTHER" id="PTHR47466">
    <property type="match status" value="1"/>
</dbReference>
<keyword evidence="8" id="KW-1015">Disulfide bond</keyword>
<comment type="similarity">
    <text evidence="1">Belongs to the peptidase M43B family.</text>
</comment>
<feature type="chain" id="PRO_5047055824" evidence="9">
    <location>
        <begin position="21"/>
        <end position="770"/>
    </location>
</feature>
<dbReference type="Pfam" id="PF05572">
    <property type="entry name" value="Peptidase_M43"/>
    <property type="match status" value="1"/>
</dbReference>
<comment type="caution">
    <text evidence="12">The sequence shown here is derived from an EMBL/GenBank/DDBJ whole genome shotgun (WGS) entry which is preliminary data.</text>
</comment>
<feature type="domain" description="Secretion system C-terminal sorting" evidence="11">
    <location>
        <begin position="701"/>
        <end position="768"/>
    </location>
</feature>
<dbReference type="RefSeq" id="WP_248413944.1">
    <property type="nucleotide sequence ID" value="NZ_JALPQF010000023.1"/>
</dbReference>
<protein>
    <submittedName>
        <fullName evidence="12">M43 family zinc metalloprotease</fullName>
    </submittedName>
</protein>
<keyword evidence="6" id="KW-0862">Zinc</keyword>
<evidence type="ECO:0000256" key="7">
    <source>
        <dbReference type="ARBA" id="ARBA00023049"/>
    </source>
</evidence>
<dbReference type="Gene3D" id="3.40.390.10">
    <property type="entry name" value="Collagenase (Catalytic Domain)"/>
    <property type="match status" value="1"/>
</dbReference>
<dbReference type="NCBIfam" id="TIGR04183">
    <property type="entry name" value="Por_Secre_tail"/>
    <property type="match status" value="1"/>
</dbReference>
<evidence type="ECO:0000256" key="1">
    <source>
        <dbReference type="ARBA" id="ARBA00008721"/>
    </source>
</evidence>
<dbReference type="SUPFAM" id="SSF55486">
    <property type="entry name" value="Metalloproteases ('zincins'), catalytic domain"/>
    <property type="match status" value="1"/>
</dbReference>
<dbReference type="PANTHER" id="PTHR47466:SF1">
    <property type="entry name" value="METALLOPROTEASE MEP1 (AFU_ORTHOLOGUE AFUA_1G07730)-RELATED"/>
    <property type="match status" value="1"/>
</dbReference>
<dbReference type="InterPro" id="IPR008754">
    <property type="entry name" value="Peptidase_M43"/>
</dbReference>
<dbReference type="EMBL" id="JALPQF010000023">
    <property type="protein sequence ID" value="MCK8482219.1"/>
    <property type="molecule type" value="Genomic_DNA"/>
</dbReference>
<keyword evidence="3" id="KW-0479">Metal-binding</keyword>
<evidence type="ECO:0000256" key="3">
    <source>
        <dbReference type="ARBA" id="ARBA00022723"/>
    </source>
</evidence>
<organism evidence="12 13">
    <name type="scientific">Psychroserpens algicola</name>
    <dbReference type="NCBI Taxonomy" id="1719034"/>
    <lineage>
        <taxon>Bacteria</taxon>
        <taxon>Pseudomonadati</taxon>
        <taxon>Bacteroidota</taxon>
        <taxon>Flavobacteriia</taxon>
        <taxon>Flavobacteriales</taxon>
        <taxon>Flavobacteriaceae</taxon>
        <taxon>Psychroserpens</taxon>
    </lineage>
</organism>
<evidence type="ECO:0000313" key="12">
    <source>
        <dbReference type="EMBL" id="MCK8482219.1"/>
    </source>
</evidence>
<feature type="domain" description="Peptidase M43 pregnancy-associated plasma-A" evidence="10">
    <location>
        <begin position="166"/>
        <end position="307"/>
    </location>
</feature>
<evidence type="ECO:0000259" key="11">
    <source>
        <dbReference type="Pfam" id="PF18962"/>
    </source>
</evidence>
<evidence type="ECO:0000256" key="8">
    <source>
        <dbReference type="ARBA" id="ARBA00023157"/>
    </source>
</evidence>
<sequence length="770" mass="82455">MKRTFTLTLLCFLSMFCVFAQDAIERNCGAMENLEIRKQQNPDLEARMQRIETFTQNYIQSPTAKSVNGSIITIPVVVHVIYRTSNENISDAQIQSQIDVLNEDFRRTNADADNAWSQAADMEIQFCLASVDENGNATTGITRKSSTRTSWGTNDAMKSSAQGGVDAWDTSQYLNMWVCNIGGGILGYAQFPGGSASTDGVVMGPQYFGSSAKGSGFYLSSPFDLGRTTTHEVGHFLNLRHIWGDSNCGNDFVADTPTHQTSNGGCPIGQVSCGSTDMVQNYMDYTNDSCMNLFTQGQKDRMRAVLAAGGVRRSLALSNKCDGGGTTPTCTDGIQNGDETGIDCGGSSCAPCQSGCSDNEVNLSITFDNYPEETAWTLTNASGSTVASGGTYGNQADGSTYTEDLCLPDGCYTFTITDTYGDGICCSYGNGSYSVTDASGVLASGGSFSSSEATQICVGGGTAPTCSDGVQNGDETGVDCGGSNCEPCAVDPTCDDGIQNGDETGVDCGGSSCAPCSTGGTDVLHQGYFESGWDGWSDGGSDCYRYSGSRSYEGSYSIRIRDNSGTASAMTSPSFNLTPYNQVEVEFYFYANSMENGEDFWLRYYNGSSWTTVATYARGTNFNNSTFYTATVTLDASQYNFAGNSQFRFQCDASGNNDQIYIDQVTITGIGSGSRGKGNTLEVIRTVDVNDSFGSEDDFVIYPNPVKGNTLFVKLPDNAKASYRILNMLGQTMMRGDSAKEINVSSLKSGLYFIEVNDGEETMTKKFIKQ</sequence>
<keyword evidence="5" id="KW-0378">Hydrolase</keyword>
<dbReference type="GO" id="GO:0008237">
    <property type="term" value="F:metallopeptidase activity"/>
    <property type="evidence" value="ECO:0007669"/>
    <property type="project" value="UniProtKB-KW"/>
</dbReference>
<reference evidence="12" key="1">
    <citation type="submission" date="2022-04" db="EMBL/GenBank/DDBJ databases">
        <authorList>
            <person name="Ren T."/>
        </authorList>
    </citation>
    <scope>NUCLEOTIDE SEQUENCE</scope>
    <source>
        <strain evidence="12">F63249</strain>
    </source>
</reference>
<gene>
    <name evidence="12" type="ORF">MUY34_16430</name>
</gene>
<keyword evidence="2" id="KW-0645">Protease</keyword>
<dbReference type="Proteomes" id="UP001203687">
    <property type="component" value="Unassembled WGS sequence"/>
</dbReference>
<name>A0ABT0HCX2_9FLAO</name>
<evidence type="ECO:0000256" key="6">
    <source>
        <dbReference type="ARBA" id="ARBA00022833"/>
    </source>
</evidence>
<proteinExistence type="inferred from homology"/>
<keyword evidence="7 12" id="KW-0482">Metalloprotease</keyword>
<dbReference type="Gene3D" id="2.60.120.260">
    <property type="entry name" value="Galactose-binding domain-like"/>
    <property type="match status" value="1"/>
</dbReference>
<keyword evidence="13" id="KW-1185">Reference proteome</keyword>
<evidence type="ECO:0000256" key="2">
    <source>
        <dbReference type="ARBA" id="ARBA00022670"/>
    </source>
</evidence>
<accession>A0ABT0HCX2</accession>
<evidence type="ECO:0000256" key="9">
    <source>
        <dbReference type="SAM" id="SignalP"/>
    </source>
</evidence>
<dbReference type="InterPro" id="IPR026444">
    <property type="entry name" value="Secre_tail"/>
</dbReference>
<evidence type="ECO:0000313" key="13">
    <source>
        <dbReference type="Proteomes" id="UP001203687"/>
    </source>
</evidence>
<evidence type="ECO:0000256" key="4">
    <source>
        <dbReference type="ARBA" id="ARBA00022729"/>
    </source>
</evidence>
<evidence type="ECO:0000259" key="10">
    <source>
        <dbReference type="Pfam" id="PF05572"/>
    </source>
</evidence>